<feature type="coiled-coil region" evidence="1">
    <location>
        <begin position="373"/>
        <end position="505"/>
    </location>
</feature>
<reference evidence="3 4" key="1">
    <citation type="journal article" date="2019" name="Genome Biol. Evol.">
        <title>Insights into the evolution of the New World diploid cottons (Gossypium, subgenus Houzingenia) based on genome sequencing.</title>
        <authorList>
            <person name="Grover C.E."/>
            <person name="Arick M.A. 2nd"/>
            <person name="Thrash A."/>
            <person name="Conover J.L."/>
            <person name="Sanders W.S."/>
            <person name="Peterson D.G."/>
            <person name="Frelichowski J.E."/>
            <person name="Scheffler J.A."/>
            <person name="Scheffler B.E."/>
            <person name="Wendel J.F."/>
        </authorList>
    </citation>
    <scope>NUCLEOTIDE SEQUENCE [LARGE SCALE GENOMIC DNA]</scope>
    <source>
        <strain evidence="3">57</strain>
        <tissue evidence="3">Leaf</tissue>
    </source>
</reference>
<dbReference type="PANTHER" id="PTHR48200:SF1">
    <property type="entry name" value="AMINOTRANSFERASE-LIKE PLANT MOBILE DOMAIN-CONTAINING PROTEIN"/>
    <property type="match status" value="1"/>
</dbReference>
<dbReference type="InterPro" id="IPR056647">
    <property type="entry name" value="DUF7745"/>
</dbReference>
<sequence length="576" mass="67885">MEKGFLDKVEDNAVVQTWSETTHRKKDHSLAEGYVSKSWDFTRISVTQNSLQELKEIWDQWNDEVKKLFYFGYGDPCFTFGGVDLVPTVEEYMALLCCSKIQVDKAYSRAINVLTFLKKLMNITEMSEQWVVARIKQKGDSKCIPWKNLKDLILAHPDTKKKFSVFALSVYGLVVFPKALRYVDEAVTDLFDRLDKRVTPVPTILAETFRLLNECRRAGEGRFIGCMQLLLAWFHGHFWKVDKVSYRVFSENYSPLKEIVAIPRRDDISKEKWMAILQNLQEEDIEWRAPWMLSDEILYICGDGYKKKIREMSNAWNQTRRMKKLAVGTTTTPKYIESWGRRINDKIPGPRQGDSQPIGKHLRVIPSELEIIMQDFERRNSELEKKIEQMDEEKMNLRLDMDWCQEIQEENIKVDRWERKFNEAQMRNESLEKSLSKSRNKKDELKARVAELEKTKSRNSTMELRASLGKIEQMKRRVEELEMTLQNYEIQIEYLEANEDRQNEQFHYFQNQVRKKDHIMGEAVVQIREVADHLQTLAVQVDTLSVKYELESNQGQELASLLKNIRVLSIRAKLYL</sequence>
<accession>A0A7J8W9I4</accession>
<evidence type="ECO:0000313" key="4">
    <source>
        <dbReference type="Proteomes" id="UP000593573"/>
    </source>
</evidence>
<evidence type="ECO:0000259" key="2">
    <source>
        <dbReference type="Pfam" id="PF24924"/>
    </source>
</evidence>
<comment type="caution">
    <text evidence="3">The sequence shown here is derived from an EMBL/GenBank/DDBJ whole genome shotgun (WGS) entry which is preliminary data.</text>
</comment>
<proteinExistence type="predicted"/>
<gene>
    <name evidence="3" type="ORF">Goklo_024605</name>
</gene>
<dbReference type="PANTHER" id="PTHR48200">
    <property type="entry name" value="PROTEIN, PUTATIVE-RELATED"/>
    <property type="match status" value="1"/>
</dbReference>
<dbReference type="Pfam" id="PF24924">
    <property type="entry name" value="DUF7745"/>
    <property type="match status" value="1"/>
</dbReference>
<evidence type="ECO:0000256" key="1">
    <source>
        <dbReference type="SAM" id="Coils"/>
    </source>
</evidence>
<organism evidence="3 4">
    <name type="scientific">Gossypium klotzschianum</name>
    <dbReference type="NCBI Taxonomy" id="34286"/>
    <lineage>
        <taxon>Eukaryota</taxon>
        <taxon>Viridiplantae</taxon>
        <taxon>Streptophyta</taxon>
        <taxon>Embryophyta</taxon>
        <taxon>Tracheophyta</taxon>
        <taxon>Spermatophyta</taxon>
        <taxon>Magnoliopsida</taxon>
        <taxon>eudicotyledons</taxon>
        <taxon>Gunneridae</taxon>
        <taxon>Pentapetalae</taxon>
        <taxon>rosids</taxon>
        <taxon>malvids</taxon>
        <taxon>Malvales</taxon>
        <taxon>Malvaceae</taxon>
        <taxon>Malvoideae</taxon>
        <taxon>Gossypium</taxon>
    </lineage>
</organism>
<name>A0A7J8W9I4_9ROSI</name>
<feature type="domain" description="DUF7745" evidence="2">
    <location>
        <begin position="77"/>
        <end position="303"/>
    </location>
</feature>
<dbReference type="Proteomes" id="UP000593573">
    <property type="component" value="Unassembled WGS sequence"/>
</dbReference>
<evidence type="ECO:0000313" key="3">
    <source>
        <dbReference type="EMBL" id="MBA0671727.1"/>
    </source>
</evidence>
<dbReference type="EMBL" id="JABFAB010241965">
    <property type="protein sequence ID" value="MBA0671727.1"/>
    <property type="molecule type" value="Genomic_DNA"/>
</dbReference>
<dbReference type="AlphaFoldDB" id="A0A7J8W9I4"/>
<keyword evidence="4" id="KW-1185">Reference proteome</keyword>
<protein>
    <recommendedName>
        <fullName evidence="2">DUF7745 domain-containing protein</fullName>
    </recommendedName>
</protein>
<keyword evidence="1" id="KW-0175">Coiled coil</keyword>